<dbReference type="Proteomes" id="UP000004710">
    <property type="component" value="Unassembled WGS sequence"/>
</dbReference>
<dbReference type="HOGENOM" id="CLU_186729_0_0_6"/>
<dbReference type="Pfam" id="PF10684">
    <property type="entry name" value="BDM"/>
    <property type="match status" value="1"/>
</dbReference>
<evidence type="ECO:0000313" key="2">
    <source>
        <dbReference type="Proteomes" id="UP000004710"/>
    </source>
</evidence>
<dbReference type="AlphaFoldDB" id="F4SXY7"/>
<dbReference type="NCBIfam" id="NF008515">
    <property type="entry name" value="PRK11436.1"/>
    <property type="match status" value="1"/>
</dbReference>
<reference evidence="1 2" key="1">
    <citation type="submission" date="2010-01" db="EMBL/GenBank/DDBJ databases">
        <title>The Genome Sequence of Escherichia coli M605.</title>
        <authorList>
            <consortium name="The Broad Institute Genome Sequencing Platform"/>
            <consortium name="The Broad Institute Genome Sequencing Center for Infectious Disease"/>
            <person name="Feldgarden M."/>
            <person name="Gordon D.M."/>
            <person name="Johnson J.R."/>
            <person name="Johnston B.D."/>
            <person name="Young S."/>
            <person name="Zeng Q."/>
            <person name="Koehrsen M."/>
            <person name="Alvarado L."/>
            <person name="Berlin A.M."/>
            <person name="Borenstein D."/>
            <person name="Chapman S.B."/>
            <person name="Chen Z."/>
            <person name="Engels R."/>
            <person name="Freedman E."/>
            <person name="Gellesch M."/>
            <person name="Goldberg J."/>
            <person name="Griggs A."/>
            <person name="Gujja S."/>
            <person name="Heilman E.R."/>
            <person name="Heiman D.I."/>
            <person name="Hepburn T.A."/>
            <person name="Howarth C."/>
            <person name="Jen D."/>
            <person name="Larson L."/>
            <person name="Lewis B."/>
            <person name="Mehta T."/>
            <person name="Park D."/>
            <person name="Pearson M."/>
            <person name="Richards J."/>
            <person name="Roberts A."/>
            <person name="Saif S."/>
            <person name="Shea T.D."/>
            <person name="Shenoy N."/>
            <person name="Sisk P."/>
            <person name="Stolte C."/>
            <person name="Sykes S.N."/>
            <person name="Walk T."/>
            <person name="White J."/>
            <person name="Yandava C."/>
            <person name="Haas B."/>
            <person name="Henn M.R."/>
            <person name="Nusbaum C."/>
            <person name="Birren B."/>
        </authorList>
    </citation>
    <scope>NUCLEOTIDE SEQUENCE [LARGE SCALE GENOMIC DNA]</scope>
    <source>
        <strain evidence="1 2">M605</strain>
    </source>
</reference>
<proteinExistence type="predicted"/>
<dbReference type="InterPro" id="IPR019625">
    <property type="entry name" value="Biofilm-dep_modulation_Bdm_put"/>
</dbReference>
<name>F4SXY7_ECOLX</name>
<sequence>MCFINLRSVADTINTQTRRITMFTYYRAENSTAEPALVNAIEQGLRAEHGVVTEDDILMELTKWVEASDNDILSDIYQQTINYVVSGQHPTL</sequence>
<dbReference type="EMBL" id="GL883901">
    <property type="protein sequence ID" value="EGI17633.1"/>
    <property type="molecule type" value="Genomic_DNA"/>
</dbReference>
<accession>F4SXY7</accession>
<gene>
    <name evidence="1" type="ORF">ECIG_01139</name>
</gene>
<organism evidence="1 2">
    <name type="scientific">Escherichia coli M605</name>
    <dbReference type="NCBI Taxonomy" id="656417"/>
    <lineage>
        <taxon>Bacteria</taxon>
        <taxon>Pseudomonadati</taxon>
        <taxon>Pseudomonadota</taxon>
        <taxon>Gammaproteobacteria</taxon>
        <taxon>Enterobacterales</taxon>
        <taxon>Enterobacteriaceae</taxon>
        <taxon>Escherichia</taxon>
    </lineage>
</organism>
<evidence type="ECO:0000313" key="1">
    <source>
        <dbReference type="EMBL" id="EGI17633.1"/>
    </source>
</evidence>
<protein>
    <submittedName>
        <fullName evidence="1">Bdm protein</fullName>
    </submittedName>
</protein>